<evidence type="ECO:0000313" key="3">
    <source>
        <dbReference type="Proteomes" id="UP000605259"/>
    </source>
</evidence>
<reference evidence="2" key="1">
    <citation type="journal article" date="2014" name="Int. J. Syst. Evol. Microbiol.">
        <title>Complete genome sequence of Corynebacterium casei LMG S-19264T (=DSM 44701T), isolated from a smear-ripened cheese.</title>
        <authorList>
            <consortium name="US DOE Joint Genome Institute (JGI-PGF)"/>
            <person name="Walter F."/>
            <person name="Albersmeier A."/>
            <person name="Kalinowski J."/>
            <person name="Ruckert C."/>
        </authorList>
    </citation>
    <scope>NUCLEOTIDE SEQUENCE</scope>
    <source>
        <strain evidence="2">CGMCC 1.12698</strain>
    </source>
</reference>
<dbReference type="EMBL" id="BMFK01000001">
    <property type="protein sequence ID" value="GGE55310.1"/>
    <property type="molecule type" value="Genomic_DNA"/>
</dbReference>
<name>A0A917EKK5_9BACI</name>
<comment type="caution">
    <text evidence="2">The sequence shown here is derived from an EMBL/GenBank/DDBJ whole genome shotgun (WGS) entry which is preliminary data.</text>
</comment>
<evidence type="ECO:0000259" key="1">
    <source>
        <dbReference type="Pfam" id="PF13130"/>
    </source>
</evidence>
<sequence length="61" mass="7002">MVTVRSASDDGYAEVKEHVTLRKSEEQEERGNDKTILQVTSGIYNVNERNLYDHSIKKVGY</sequence>
<feature type="domain" description="DUF3952" evidence="1">
    <location>
        <begin position="1"/>
        <end position="59"/>
    </location>
</feature>
<reference evidence="2" key="2">
    <citation type="submission" date="2020-09" db="EMBL/GenBank/DDBJ databases">
        <authorList>
            <person name="Sun Q."/>
            <person name="Zhou Y."/>
        </authorList>
    </citation>
    <scope>NUCLEOTIDE SEQUENCE</scope>
    <source>
        <strain evidence="2">CGMCC 1.12698</strain>
    </source>
</reference>
<protein>
    <recommendedName>
        <fullName evidence="1">DUF3952 domain-containing protein</fullName>
    </recommendedName>
</protein>
<keyword evidence="3" id="KW-1185">Reference proteome</keyword>
<dbReference type="AlphaFoldDB" id="A0A917EKK5"/>
<dbReference type="Proteomes" id="UP000605259">
    <property type="component" value="Unassembled WGS sequence"/>
</dbReference>
<organism evidence="2 3">
    <name type="scientific">Priestia taiwanensis</name>
    <dbReference type="NCBI Taxonomy" id="1347902"/>
    <lineage>
        <taxon>Bacteria</taxon>
        <taxon>Bacillati</taxon>
        <taxon>Bacillota</taxon>
        <taxon>Bacilli</taxon>
        <taxon>Bacillales</taxon>
        <taxon>Bacillaceae</taxon>
        <taxon>Priestia</taxon>
    </lineage>
</organism>
<proteinExistence type="predicted"/>
<dbReference type="Pfam" id="PF13130">
    <property type="entry name" value="DUF3952"/>
    <property type="match status" value="1"/>
</dbReference>
<gene>
    <name evidence="2" type="ORF">GCM10007140_02070</name>
</gene>
<evidence type="ECO:0000313" key="2">
    <source>
        <dbReference type="EMBL" id="GGE55310.1"/>
    </source>
</evidence>
<accession>A0A917EKK5</accession>
<dbReference type="InterPro" id="IPR025019">
    <property type="entry name" value="DUF3952"/>
</dbReference>